<organism evidence="2 3">
    <name type="scientific">Puccinia coronata f. sp. avenae</name>
    <dbReference type="NCBI Taxonomy" id="200324"/>
    <lineage>
        <taxon>Eukaryota</taxon>
        <taxon>Fungi</taxon>
        <taxon>Dikarya</taxon>
        <taxon>Basidiomycota</taxon>
        <taxon>Pucciniomycotina</taxon>
        <taxon>Pucciniomycetes</taxon>
        <taxon>Pucciniales</taxon>
        <taxon>Pucciniaceae</taxon>
        <taxon>Puccinia</taxon>
    </lineage>
</organism>
<evidence type="ECO:0000313" key="2">
    <source>
        <dbReference type="EMBL" id="PLW27239.1"/>
    </source>
</evidence>
<feature type="compositionally biased region" description="Polar residues" evidence="1">
    <location>
        <begin position="39"/>
        <end position="53"/>
    </location>
</feature>
<feature type="region of interest" description="Disordered" evidence="1">
    <location>
        <begin position="1"/>
        <end position="104"/>
    </location>
</feature>
<dbReference type="AlphaFoldDB" id="A0A2N5TP06"/>
<feature type="compositionally biased region" description="Basic and acidic residues" evidence="1">
    <location>
        <begin position="124"/>
        <end position="159"/>
    </location>
</feature>
<name>A0A2N5TP06_9BASI</name>
<dbReference type="Proteomes" id="UP000235388">
    <property type="component" value="Unassembled WGS sequence"/>
</dbReference>
<dbReference type="EMBL" id="PGCJ01000497">
    <property type="protein sequence ID" value="PLW27239.1"/>
    <property type="molecule type" value="Genomic_DNA"/>
</dbReference>
<comment type="caution">
    <text evidence="2">The sequence shown here is derived from an EMBL/GenBank/DDBJ whole genome shotgun (WGS) entry which is preliminary data.</text>
</comment>
<proteinExistence type="predicted"/>
<feature type="region of interest" description="Disordered" evidence="1">
    <location>
        <begin position="124"/>
        <end position="166"/>
    </location>
</feature>
<keyword evidence="3" id="KW-1185">Reference proteome</keyword>
<evidence type="ECO:0000256" key="1">
    <source>
        <dbReference type="SAM" id="MobiDB-lite"/>
    </source>
</evidence>
<gene>
    <name evidence="2" type="ORF">PCANC_28677</name>
</gene>
<feature type="compositionally biased region" description="Basic and acidic residues" evidence="1">
    <location>
        <begin position="91"/>
        <end position="104"/>
    </location>
</feature>
<dbReference type="Gene3D" id="3.90.20.10">
    <property type="match status" value="1"/>
</dbReference>
<reference evidence="2 3" key="1">
    <citation type="submission" date="2017-11" db="EMBL/GenBank/DDBJ databases">
        <title>De novo assembly and phasing of dikaryotic genomes from two isolates of Puccinia coronata f. sp. avenae, the causal agent of oat crown rust.</title>
        <authorList>
            <person name="Miller M.E."/>
            <person name="Zhang Y."/>
            <person name="Omidvar V."/>
            <person name="Sperschneider J."/>
            <person name="Schwessinger B."/>
            <person name="Raley C."/>
            <person name="Palmer J.M."/>
            <person name="Garnica D."/>
            <person name="Upadhyaya N."/>
            <person name="Rathjen J."/>
            <person name="Taylor J.M."/>
            <person name="Park R.F."/>
            <person name="Dodds P.N."/>
            <person name="Hirsch C.D."/>
            <person name="Kianian S.F."/>
            <person name="Figueroa M."/>
        </authorList>
    </citation>
    <scope>NUCLEOTIDE SEQUENCE [LARGE SCALE GENOMIC DNA]</scope>
    <source>
        <strain evidence="2">12NC29</strain>
    </source>
</reference>
<sequence length="192" mass="21641">MSPSSSSTRAKELRAKRPMGARARVCPMGWSEGIFRSDTPGSTSQGSRTSWSRSELAAGSMSPLHPNRLGRRVIGAGPMSHPLEPQWPEWSAHRSERSAHRSERFARRFEQSAHRFEQSAHRFEQSAHRFEQAARRFEQSARRVEQSAHRSERSTHRTEQSAYRPSRLLSLLGELGALLAKQEQSVPARSAG</sequence>
<evidence type="ECO:0000313" key="3">
    <source>
        <dbReference type="Proteomes" id="UP000235388"/>
    </source>
</evidence>
<protein>
    <submittedName>
        <fullName evidence="2">Uncharacterized protein</fullName>
    </submittedName>
</protein>
<accession>A0A2N5TP06</accession>